<sequence>MVARSTTRIRPIRIWIPPKDTPIYKLEVIRSDGTTDNIS</sequence>
<proteinExistence type="predicted"/>
<dbReference type="AlphaFoldDB" id="X0XCU2"/>
<gene>
    <name evidence="1" type="ORF">S01H1_67821</name>
</gene>
<protein>
    <submittedName>
        <fullName evidence="1">Uncharacterized protein</fullName>
    </submittedName>
</protein>
<reference evidence="1" key="1">
    <citation type="journal article" date="2014" name="Front. Microbiol.">
        <title>High frequency of phylogenetically diverse reductive dehalogenase-homologous genes in deep subseafloor sedimentary metagenomes.</title>
        <authorList>
            <person name="Kawai M."/>
            <person name="Futagami T."/>
            <person name="Toyoda A."/>
            <person name="Takaki Y."/>
            <person name="Nishi S."/>
            <person name="Hori S."/>
            <person name="Arai W."/>
            <person name="Tsubouchi T."/>
            <person name="Morono Y."/>
            <person name="Uchiyama I."/>
            <person name="Ito T."/>
            <person name="Fujiyama A."/>
            <person name="Inagaki F."/>
            <person name="Takami H."/>
        </authorList>
    </citation>
    <scope>NUCLEOTIDE SEQUENCE</scope>
    <source>
        <strain evidence="1">Expedition CK06-06</strain>
    </source>
</reference>
<organism evidence="1">
    <name type="scientific">marine sediment metagenome</name>
    <dbReference type="NCBI Taxonomy" id="412755"/>
    <lineage>
        <taxon>unclassified sequences</taxon>
        <taxon>metagenomes</taxon>
        <taxon>ecological metagenomes</taxon>
    </lineage>
</organism>
<feature type="non-terminal residue" evidence="1">
    <location>
        <position position="39"/>
    </location>
</feature>
<name>X0XCU2_9ZZZZ</name>
<accession>X0XCU2</accession>
<comment type="caution">
    <text evidence="1">The sequence shown here is derived from an EMBL/GenBank/DDBJ whole genome shotgun (WGS) entry which is preliminary data.</text>
</comment>
<evidence type="ECO:0000313" key="1">
    <source>
        <dbReference type="EMBL" id="GAG40979.1"/>
    </source>
</evidence>
<dbReference type="EMBL" id="BARS01044938">
    <property type="protein sequence ID" value="GAG40979.1"/>
    <property type="molecule type" value="Genomic_DNA"/>
</dbReference>